<evidence type="ECO:0000259" key="2">
    <source>
        <dbReference type="Pfam" id="PF17111"/>
    </source>
</evidence>
<organism evidence="3 4">
    <name type="scientific">Drechslerella dactyloides</name>
    <name type="common">Nematode-trapping fungus</name>
    <name type="synonym">Arthrobotrys dactyloides</name>
    <dbReference type="NCBI Taxonomy" id="74499"/>
    <lineage>
        <taxon>Eukaryota</taxon>
        <taxon>Fungi</taxon>
        <taxon>Dikarya</taxon>
        <taxon>Ascomycota</taxon>
        <taxon>Pezizomycotina</taxon>
        <taxon>Orbiliomycetes</taxon>
        <taxon>Orbiliales</taxon>
        <taxon>Orbiliaceae</taxon>
        <taxon>Drechslerella</taxon>
    </lineage>
</organism>
<proteinExistence type="predicted"/>
<dbReference type="AlphaFoldDB" id="A0AAD6NFX5"/>
<name>A0AAD6NFX5_DREDA</name>
<comment type="caution">
    <text evidence="3">The sequence shown here is derived from an EMBL/GenBank/DDBJ whole genome shotgun (WGS) entry which is preliminary data.</text>
</comment>
<keyword evidence="4" id="KW-1185">Reference proteome</keyword>
<feature type="domain" description="Azaphilone pigments biosynthesis cluster protein L N-terminal" evidence="2">
    <location>
        <begin position="12"/>
        <end position="71"/>
    </location>
</feature>
<dbReference type="Proteomes" id="UP001221413">
    <property type="component" value="Unassembled WGS sequence"/>
</dbReference>
<dbReference type="EMBL" id="JAQGDS010000009">
    <property type="protein sequence ID" value="KAJ6258056.1"/>
    <property type="molecule type" value="Genomic_DNA"/>
</dbReference>
<sequence length="315" mass="34588">MADHTSLTSGRTLQDPRTLHATVNSFKSTKRVLRELSEGSVVLEGVLVSLQDTNSKDADLTALGLPLQNMQSPECSAWAMILLASGSYCSLQVDDNDHHLRRQHVNSKFRGRREGSENPFPGQSARLPARLSHSMIESTSELEEQLDNIVKKLKCLAATTISDRQTTKRNQEAFQADKKSIEQCIEICARLLGYINRVQMETAQMLSADPASPRVTYLSKQLTANIPTRCEAEPANTTTPPQEELDAIEFQLAAPSEHQETLGSAGRGLTTCTRASERATSERINIFEDVKALNDDSQAFSQDRLGDSAASTVPS</sequence>
<dbReference type="InterPro" id="IPR031348">
    <property type="entry name" value="PigL_N"/>
</dbReference>
<evidence type="ECO:0000313" key="4">
    <source>
        <dbReference type="Proteomes" id="UP001221413"/>
    </source>
</evidence>
<reference evidence="3" key="1">
    <citation type="submission" date="2023-01" db="EMBL/GenBank/DDBJ databases">
        <title>The chitinases involved in constricting ring structure development in the nematode-trapping fungus Drechslerella dactyloides.</title>
        <authorList>
            <person name="Wang R."/>
            <person name="Zhang L."/>
            <person name="Tang P."/>
            <person name="Li S."/>
            <person name="Liang L."/>
        </authorList>
    </citation>
    <scope>NUCLEOTIDE SEQUENCE</scope>
    <source>
        <strain evidence="3">YMF1.00031</strain>
    </source>
</reference>
<accession>A0AAD6NFX5</accession>
<dbReference type="Pfam" id="PF17111">
    <property type="entry name" value="PigL_N"/>
    <property type="match status" value="1"/>
</dbReference>
<gene>
    <name evidence="3" type="ORF">Dda_6968</name>
</gene>
<evidence type="ECO:0000313" key="3">
    <source>
        <dbReference type="EMBL" id="KAJ6258056.1"/>
    </source>
</evidence>
<evidence type="ECO:0000256" key="1">
    <source>
        <dbReference type="SAM" id="MobiDB-lite"/>
    </source>
</evidence>
<protein>
    <recommendedName>
        <fullName evidence="2">Azaphilone pigments biosynthesis cluster protein L N-terminal domain-containing protein</fullName>
    </recommendedName>
</protein>
<feature type="region of interest" description="Disordered" evidence="1">
    <location>
        <begin position="106"/>
        <end position="125"/>
    </location>
</feature>